<reference evidence="1" key="2">
    <citation type="journal article" date="2015" name="Fish Shellfish Immunol.">
        <title>Early steps in the European eel (Anguilla anguilla)-Vibrio vulnificus interaction in the gills: Role of the RtxA13 toxin.</title>
        <authorList>
            <person name="Callol A."/>
            <person name="Pajuelo D."/>
            <person name="Ebbesson L."/>
            <person name="Teles M."/>
            <person name="MacKenzie S."/>
            <person name="Amaro C."/>
        </authorList>
    </citation>
    <scope>NUCLEOTIDE SEQUENCE</scope>
</reference>
<sequence>MGIVFSLDNSIPSCTTEGNEYRKHFLKHHM</sequence>
<name>A0A0E9W0C3_ANGAN</name>
<protein>
    <submittedName>
        <fullName evidence="1">Uncharacterized protein</fullName>
    </submittedName>
</protein>
<evidence type="ECO:0000313" key="1">
    <source>
        <dbReference type="EMBL" id="JAH83761.1"/>
    </source>
</evidence>
<proteinExistence type="predicted"/>
<dbReference type="AlphaFoldDB" id="A0A0E9W0C3"/>
<dbReference type="EMBL" id="GBXM01024816">
    <property type="protein sequence ID" value="JAH83761.1"/>
    <property type="molecule type" value="Transcribed_RNA"/>
</dbReference>
<reference evidence="1" key="1">
    <citation type="submission" date="2014-11" db="EMBL/GenBank/DDBJ databases">
        <authorList>
            <person name="Amaro Gonzalez C."/>
        </authorList>
    </citation>
    <scope>NUCLEOTIDE SEQUENCE</scope>
</reference>
<accession>A0A0E9W0C3</accession>
<organism evidence="1">
    <name type="scientific">Anguilla anguilla</name>
    <name type="common">European freshwater eel</name>
    <name type="synonym">Muraena anguilla</name>
    <dbReference type="NCBI Taxonomy" id="7936"/>
    <lineage>
        <taxon>Eukaryota</taxon>
        <taxon>Metazoa</taxon>
        <taxon>Chordata</taxon>
        <taxon>Craniata</taxon>
        <taxon>Vertebrata</taxon>
        <taxon>Euteleostomi</taxon>
        <taxon>Actinopterygii</taxon>
        <taxon>Neopterygii</taxon>
        <taxon>Teleostei</taxon>
        <taxon>Anguilliformes</taxon>
        <taxon>Anguillidae</taxon>
        <taxon>Anguilla</taxon>
    </lineage>
</organism>